<keyword evidence="5" id="KW-0479">Metal-binding</keyword>
<feature type="domain" description="B12-binding" evidence="8">
    <location>
        <begin position="16"/>
        <end position="158"/>
    </location>
</feature>
<dbReference type="CDD" id="cd01335">
    <property type="entry name" value="Radical_SAM"/>
    <property type="match status" value="1"/>
</dbReference>
<keyword evidence="4" id="KW-0949">S-adenosyl-L-methionine</keyword>
<dbReference type="SFLD" id="SFLDG01123">
    <property type="entry name" value="methyltransferase_(Class_B)"/>
    <property type="match status" value="1"/>
</dbReference>
<comment type="caution">
    <text evidence="10">The sequence shown here is derived from an EMBL/GenBank/DDBJ whole genome shotgun (WGS) entry which is preliminary data.</text>
</comment>
<protein>
    <submittedName>
        <fullName evidence="10">Uncharacterized protein</fullName>
    </submittedName>
</protein>
<dbReference type="PROSITE" id="PS51332">
    <property type="entry name" value="B12_BINDING"/>
    <property type="match status" value="1"/>
</dbReference>
<dbReference type="GO" id="GO:0003824">
    <property type="term" value="F:catalytic activity"/>
    <property type="evidence" value="ECO:0007669"/>
    <property type="project" value="InterPro"/>
</dbReference>
<dbReference type="Pfam" id="PF02310">
    <property type="entry name" value="B12-binding"/>
    <property type="match status" value="1"/>
</dbReference>
<dbReference type="SMART" id="SM00729">
    <property type="entry name" value="Elp3"/>
    <property type="match status" value="1"/>
</dbReference>
<dbReference type="InterPro" id="IPR051198">
    <property type="entry name" value="BchE-like"/>
</dbReference>
<evidence type="ECO:0000313" key="10">
    <source>
        <dbReference type="EMBL" id="KKL92988.1"/>
    </source>
</evidence>
<dbReference type="InterPro" id="IPR007197">
    <property type="entry name" value="rSAM"/>
</dbReference>
<dbReference type="EMBL" id="LAZR01019315">
    <property type="protein sequence ID" value="KKL92988.1"/>
    <property type="molecule type" value="Genomic_DNA"/>
</dbReference>
<dbReference type="Gene3D" id="3.80.30.20">
    <property type="entry name" value="tm_1862 like domain"/>
    <property type="match status" value="1"/>
</dbReference>
<dbReference type="SFLD" id="SFLDG01082">
    <property type="entry name" value="B12-binding_domain_containing"/>
    <property type="match status" value="1"/>
</dbReference>
<evidence type="ECO:0000256" key="1">
    <source>
        <dbReference type="ARBA" id="ARBA00001966"/>
    </source>
</evidence>
<evidence type="ECO:0000259" key="9">
    <source>
        <dbReference type="PROSITE" id="PS51918"/>
    </source>
</evidence>
<reference evidence="10" key="1">
    <citation type="journal article" date="2015" name="Nature">
        <title>Complex archaea that bridge the gap between prokaryotes and eukaryotes.</title>
        <authorList>
            <person name="Spang A."/>
            <person name="Saw J.H."/>
            <person name="Jorgensen S.L."/>
            <person name="Zaremba-Niedzwiedzka K."/>
            <person name="Martijn J."/>
            <person name="Lind A.E."/>
            <person name="van Eijk R."/>
            <person name="Schleper C."/>
            <person name="Guy L."/>
            <person name="Ettema T.J."/>
        </authorList>
    </citation>
    <scope>NUCLEOTIDE SEQUENCE</scope>
</reference>
<dbReference type="GO" id="GO:0031419">
    <property type="term" value="F:cobalamin binding"/>
    <property type="evidence" value="ECO:0007669"/>
    <property type="project" value="InterPro"/>
</dbReference>
<evidence type="ECO:0000256" key="2">
    <source>
        <dbReference type="ARBA" id="ARBA00022603"/>
    </source>
</evidence>
<dbReference type="PANTHER" id="PTHR43409">
    <property type="entry name" value="ANAEROBIC MAGNESIUM-PROTOPORPHYRIN IX MONOMETHYL ESTER CYCLASE-RELATED"/>
    <property type="match status" value="1"/>
</dbReference>
<comment type="cofactor">
    <cofactor evidence="1">
        <name>[4Fe-4S] cluster</name>
        <dbReference type="ChEBI" id="CHEBI:49883"/>
    </cofactor>
</comment>
<keyword evidence="2" id="KW-0489">Methyltransferase</keyword>
<dbReference type="InterPro" id="IPR006638">
    <property type="entry name" value="Elp3/MiaA/NifB-like_rSAM"/>
</dbReference>
<dbReference type="Gene3D" id="3.40.50.280">
    <property type="entry name" value="Cobalamin-binding domain"/>
    <property type="match status" value="1"/>
</dbReference>
<feature type="domain" description="Radical SAM core" evidence="9">
    <location>
        <begin position="211"/>
        <end position="433"/>
    </location>
</feature>
<dbReference type="PANTHER" id="PTHR43409:SF7">
    <property type="entry name" value="BLL1977 PROTEIN"/>
    <property type="match status" value="1"/>
</dbReference>
<name>A0A0F9G2T7_9ZZZZ</name>
<dbReference type="GO" id="GO:0046872">
    <property type="term" value="F:metal ion binding"/>
    <property type="evidence" value="ECO:0007669"/>
    <property type="project" value="UniProtKB-KW"/>
</dbReference>
<accession>A0A0F9G2T7</accession>
<evidence type="ECO:0000256" key="5">
    <source>
        <dbReference type="ARBA" id="ARBA00022723"/>
    </source>
</evidence>
<evidence type="ECO:0000256" key="3">
    <source>
        <dbReference type="ARBA" id="ARBA00022679"/>
    </source>
</evidence>
<keyword evidence="6" id="KW-0408">Iron</keyword>
<dbReference type="InterPro" id="IPR034466">
    <property type="entry name" value="Methyltransferase_Class_B"/>
</dbReference>
<dbReference type="SUPFAM" id="SSF102114">
    <property type="entry name" value="Radical SAM enzymes"/>
    <property type="match status" value="1"/>
</dbReference>
<evidence type="ECO:0000256" key="4">
    <source>
        <dbReference type="ARBA" id="ARBA00022691"/>
    </source>
</evidence>
<dbReference type="PROSITE" id="PS51918">
    <property type="entry name" value="RADICAL_SAM"/>
    <property type="match status" value="1"/>
</dbReference>
<proteinExistence type="predicted"/>
<organism evidence="10">
    <name type="scientific">marine sediment metagenome</name>
    <dbReference type="NCBI Taxonomy" id="412755"/>
    <lineage>
        <taxon>unclassified sequences</taxon>
        <taxon>metagenomes</taxon>
        <taxon>ecological metagenomes</taxon>
    </lineage>
</organism>
<gene>
    <name evidence="10" type="ORF">LCGC14_1879190</name>
</gene>
<dbReference type="InterPro" id="IPR058240">
    <property type="entry name" value="rSAM_sf"/>
</dbReference>
<dbReference type="SFLD" id="SFLDS00029">
    <property type="entry name" value="Radical_SAM"/>
    <property type="match status" value="1"/>
</dbReference>
<keyword evidence="3" id="KW-0808">Transferase</keyword>
<dbReference type="GO" id="GO:0051539">
    <property type="term" value="F:4 iron, 4 sulfur cluster binding"/>
    <property type="evidence" value="ECO:0007669"/>
    <property type="project" value="UniProtKB-KW"/>
</dbReference>
<keyword evidence="7" id="KW-0411">Iron-sulfur</keyword>
<evidence type="ECO:0000256" key="7">
    <source>
        <dbReference type="ARBA" id="ARBA00023014"/>
    </source>
</evidence>
<evidence type="ECO:0000259" key="8">
    <source>
        <dbReference type="PROSITE" id="PS51332"/>
    </source>
</evidence>
<dbReference type="AlphaFoldDB" id="A0A0F9G2T7"/>
<dbReference type="Pfam" id="PF04055">
    <property type="entry name" value="Radical_SAM"/>
    <property type="match status" value="1"/>
</dbReference>
<dbReference type="InterPro" id="IPR023404">
    <property type="entry name" value="rSAM_horseshoe"/>
</dbReference>
<evidence type="ECO:0000256" key="6">
    <source>
        <dbReference type="ARBA" id="ARBA00023004"/>
    </source>
</evidence>
<dbReference type="InterPro" id="IPR006158">
    <property type="entry name" value="Cobalamin-bd"/>
</dbReference>
<sequence length="492" mass="57247">MDEARNKIILMTINAKRTLYGVTCNEYSAVQPNITMSLLGAYCESKGIEVEMLDETKNFSIPEYCEYIRKEEPLLVGIIVAGANPSSSTMSMTGVIKFFEEYNKNPCKKTTMFVHGGHPSVLPERTLKETNADFIIVGEGYKTIIELFNQIKKDTYLYEFIDGLAYYNHKKQFINTGFSPLIDVNTLPMIDWSKSDPNKYRAHNWHTFGDLSNRSPYGIIWTTFGCPYNCSFCCINNIFGKRNYRMRDIDKVIEEIDLLVTKYNVKHIKILDELFIIKHPRINQFCEALEARDYDLNIWAYGRTDSLDFKMLKRLKGVGLNWMSCGFESVNQKVLDSINKGYNQKYDEVISMIKDCGVSICADFIAGLWEDDYDTMQATYDFACKHNFEWLNIYPCFAYPGTPMYKDLLKEGKMKEPKDWSEYALYGYNCNPLSSKYLTAKEILGWRDKKFVEYHSRPEYINMITQKFGEDTANHILEMISKPLKRRILENE</sequence>